<organism evidence="7 8">
    <name type="scientific">Paenibacillus allorhizosphaerae</name>
    <dbReference type="NCBI Taxonomy" id="2849866"/>
    <lineage>
        <taxon>Bacteria</taxon>
        <taxon>Bacillati</taxon>
        <taxon>Bacillota</taxon>
        <taxon>Bacilli</taxon>
        <taxon>Bacillales</taxon>
        <taxon>Paenibacillaceae</taxon>
        <taxon>Paenibacillus</taxon>
    </lineage>
</organism>
<comment type="caution">
    <text evidence="7">The sequence shown here is derived from an EMBL/GenBank/DDBJ whole genome shotgun (WGS) entry which is preliminary data.</text>
</comment>
<dbReference type="PROSITE" id="PS51257">
    <property type="entry name" value="PROKAR_LIPOPROTEIN"/>
    <property type="match status" value="1"/>
</dbReference>
<proteinExistence type="predicted"/>
<dbReference type="PANTHER" id="PTHR43649">
    <property type="entry name" value="ARABINOSE-BINDING PROTEIN-RELATED"/>
    <property type="match status" value="1"/>
</dbReference>
<evidence type="ECO:0000256" key="6">
    <source>
        <dbReference type="SAM" id="SignalP"/>
    </source>
</evidence>
<evidence type="ECO:0008006" key="9">
    <source>
        <dbReference type="Google" id="ProtNLM"/>
    </source>
</evidence>
<sequence length="437" mass="48649">MTMSNLKKISMPLAIMLMASTAAACSGTGPAKETGGNVSEKPAASKDPVEIIFYSPLAPRTVEQFMKERGDDIQAKFPNYKIKFIPYAKGTETADLIAAGQTVDIIMSTTTTINELVKHGLQYDMTELIKKHKYDLNRLEPSLVQFMKEYSEGGMYGLPVSVSTFNLAYNKSVFDKFGVAYPKEGMTWDEVYELSKKLTRTEGGVQYYGLTMSVPHMLNINQLSAPYYDPKTNKVLLEEDKFKAVVSNYARFYQLAGDKAGDLITQWQNYFVKDQTAAMMVYYASFTLETKFDFDWDVISMPYFKEAMGVAPQYTPSYMEIAANSKHKDEAFEVLAYLTSDEYQMKQSRQGIMTSLNNPGVKNAFAQGSDILKGKNIKAYAPEKAALITPKDQLSGIAGAKATSIFKNIVTGQSDINTALRDAAEAARKEIETARVK</sequence>
<dbReference type="PANTHER" id="PTHR43649:SF33">
    <property type="entry name" value="POLYGALACTURONAN_RHAMNOGALACTURONAN-BINDING PROTEIN YTCQ"/>
    <property type="match status" value="1"/>
</dbReference>
<keyword evidence="2 6" id="KW-0732">Signal</keyword>
<evidence type="ECO:0000313" key="8">
    <source>
        <dbReference type="Proteomes" id="UP000730618"/>
    </source>
</evidence>
<evidence type="ECO:0000256" key="4">
    <source>
        <dbReference type="ARBA" id="ARBA00023139"/>
    </source>
</evidence>
<keyword evidence="3" id="KW-0472">Membrane</keyword>
<keyword evidence="8" id="KW-1185">Reference proteome</keyword>
<evidence type="ECO:0000256" key="2">
    <source>
        <dbReference type="ARBA" id="ARBA00022729"/>
    </source>
</evidence>
<dbReference type="RefSeq" id="WP_218098551.1">
    <property type="nucleotide sequence ID" value="NZ_CAJVCE010000005.1"/>
</dbReference>
<keyword evidence="1" id="KW-1003">Cell membrane</keyword>
<dbReference type="InterPro" id="IPR050490">
    <property type="entry name" value="Bact_solute-bd_prot1"/>
</dbReference>
<reference evidence="7 8" key="1">
    <citation type="submission" date="2021-06" db="EMBL/GenBank/DDBJ databases">
        <authorList>
            <person name="Criscuolo A."/>
        </authorList>
    </citation>
    <scope>NUCLEOTIDE SEQUENCE [LARGE SCALE GENOMIC DNA]</scope>
    <source>
        <strain evidence="8">CIP 111802</strain>
    </source>
</reference>
<accession>A0ABM8VGF3</accession>
<keyword evidence="4" id="KW-0564">Palmitate</keyword>
<gene>
    <name evidence="7" type="ORF">PAECIP111802_02219</name>
</gene>
<name>A0ABM8VGF3_9BACL</name>
<dbReference type="Pfam" id="PF01547">
    <property type="entry name" value="SBP_bac_1"/>
    <property type="match status" value="1"/>
</dbReference>
<dbReference type="Proteomes" id="UP000730618">
    <property type="component" value="Unassembled WGS sequence"/>
</dbReference>
<evidence type="ECO:0000256" key="5">
    <source>
        <dbReference type="ARBA" id="ARBA00023288"/>
    </source>
</evidence>
<feature type="chain" id="PRO_5045389921" description="Extracellular solute-binding protein" evidence="6">
    <location>
        <begin position="25"/>
        <end position="437"/>
    </location>
</feature>
<evidence type="ECO:0000256" key="3">
    <source>
        <dbReference type="ARBA" id="ARBA00023136"/>
    </source>
</evidence>
<dbReference type="EMBL" id="CAJVCE010000005">
    <property type="protein sequence ID" value="CAG7636118.1"/>
    <property type="molecule type" value="Genomic_DNA"/>
</dbReference>
<evidence type="ECO:0000313" key="7">
    <source>
        <dbReference type="EMBL" id="CAG7636118.1"/>
    </source>
</evidence>
<evidence type="ECO:0000256" key="1">
    <source>
        <dbReference type="ARBA" id="ARBA00022475"/>
    </source>
</evidence>
<feature type="signal peptide" evidence="6">
    <location>
        <begin position="1"/>
        <end position="24"/>
    </location>
</feature>
<keyword evidence="5" id="KW-0449">Lipoprotein</keyword>
<protein>
    <recommendedName>
        <fullName evidence="9">Extracellular solute-binding protein</fullName>
    </recommendedName>
</protein>
<dbReference type="InterPro" id="IPR006059">
    <property type="entry name" value="SBP"/>
</dbReference>